<dbReference type="PROSITE" id="PS00759">
    <property type="entry name" value="ARGE_DAPE_CPG2_2"/>
    <property type="match status" value="1"/>
</dbReference>
<evidence type="ECO:0000256" key="13">
    <source>
        <dbReference type="PIRSR" id="PIRSR037215-2"/>
    </source>
</evidence>
<dbReference type="Gene3D" id="3.30.70.360">
    <property type="match status" value="1"/>
</dbReference>
<dbReference type="InterPro" id="IPR011650">
    <property type="entry name" value="Peptidase_M20_dimer"/>
</dbReference>
<dbReference type="InterPro" id="IPR001261">
    <property type="entry name" value="ArgE/DapE_CS"/>
</dbReference>
<feature type="binding site" evidence="11 13">
    <location>
        <position position="180"/>
    </location>
    <ligand>
        <name>Zn(2+)</name>
        <dbReference type="ChEBI" id="CHEBI:29105"/>
        <label>1</label>
    </ligand>
</feature>
<keyword evidence="8 11" id="KW-0378">Hydrolase</keyword>
<evidence type="ECO:0000256" key="5">
    <source>
        <dbReference type="ARBA" id="ARBA00022490"/>
    </source>
</evidence>
<feature type="binding site" evidence="11 13">
    <location>
        <position position="419"/>
    </location>
    <ligand>
        <name>Zn(2+)</name>
        <dbReference type="ChEBI" id="CHEBI:29105"/>
        <label>2</label>
    </ligand>
</feature>
<evidence type="ECO:0000256" key="3">
    <source>
        <dbReference type="ARBA" id="ARBA00009692"/>
    </source>
</evidence>
<dbReference type="SUPFAM" id="SSF53187">
    <property type="entry name" value="Zn-dependent exopeptidases"/>
    <property type="match status" value="1"/>
</dbReference>
<keyword evidence="10 11" id="KW-0482">Metalloprotease</keyword>
<dbReference type="FunFam" id="3.30.70.360:FF:000002">
    <property type="entry name" value="Peptidase T"/>
    <property type="match status" value="1"/>
</dbReference>
<accession>A0A0A1MS51</accession>
<dbReference type="EC" id="3.4.11.4" evidence="11"/>
<gene>
    <name evidence="15" type="primary">pepT_1</name>
    <name evidence="11" type="synonym">pepT</name>
    <name evidence="15" type="ORF">BN997_02283</name>
</gene>
<dbReference type="PANTHER" id="PTHR42994">
    <property type="entry name" value="PEPTIDASE T"/>
    <property type="match status" value="1"/>
</dbReference>
<reference evidence="15 16" key="1">
    <citation type="submission" date="2014-11" db="EMBL/GenBank/DDBJ databases">
        <authorList>
            <person name="Urmite Genomes Urmite Genomes"/>
        </authorList>
    </citation>
    <scope>NUCLEOTIDE SEQUENCE [LARGE SCALE GENOMIC DNA]</scope>
    <source>
        <strain evidence="15 16">Oc5</strain>
    </source>
</reference>
<evidence type="ECO:0000313" key="15">
    <source>
        <dbReference type="EMBL" id="CEI82417.1"/>
    </source>
</evidence>
<feature type="binding site" evidence="11 13">
    <location>
        <position position="237"/>
    </location>
    <ligand>
        <name>Zn(2+)</name>
        <dbReference type="ChEBI" id="CHEBI:29105"/>
        <label>1</label>
    </ligand>
</feature>
<evidence type="ECO:0000256" key="2">
    <source>
        <dbReference type="ARBA" id="ARBA00004496"/>
    </source>
</evidence>
<evidence type="ECO:0000256" key="6">
    <source>
        <dbReference type="ARBA" id="ARBA00022670"/>
    </source>
</evidence>
<evidence type="ECO:0000256" key="1">
    <source>
        <dbReference type="ARBA" id="ARBA00000870"/>
    </source>
</evidence>
<dbReference type="SUPFAM" id="SSF55031">
    <property type="entry name" value="Bacterial exopeptidase dimerisation domain"/>
    <property type="match status" value="1"/>
</dbReference>
<dbReference type="GO" id="GO:0005829">
    <property type="term" value="C:cytosol"/>
    <property type="evidence" value="ECO:0007669"/>
    <property type="project" value="TreeGrafter"/>
</dbReference>
<evidence type="ECO:0000256" key="4">
    <source>
        <dbReference type="ARBA" id="ARBA00022438"/>
    </source>
</evidence>
<dbReference type="InterPro" id="IPR002933">
    <property type="entry name" value="Peptidase_M20"/>
</dbReference>
<dbReference type="PANTHER" id="PTHR42994:SF1">
    <property type="entry name" value="PEPTIDASE T"/>
    <property type="match status" value="1"/>
</dbReference>
<comment type="catalytic activity">
    <reaction evidence="1 11">
        <text>Release of the N-terminal residue from a tripeptide.</text>
        <dbReference type="EC" id="3.4.11.4"/>
    </reaction>
</comment>
<feature type="binding site" evidence="11 13">
    <location>
        <position position="215"/>
    </location>
    <ligand>
        <name>Zn(2+)</name>
        <dbReference type="ChEBI" id="CHEBI:29105"/>
        <label>2</label>
    </ligand>
</feature>
<keyword evidence="9 11" id="KW-0862">Zinc</keyword>
<comment type="cofactor">
    <cofactor evidence="11 13">
        <name>Zn(2+)</name>
        <dbReference type="ChEBI" id="CHEBI:29105"/>
    </cofactor>
    <text evidence="11 13">Binds 2 Zn(2+) ions per subunit.</text>
</comment>
<dbReference type="GO" id="GO:0043171">
    <property type="term" value="P:peptide catabolic process"/>
    <property type="evidence" value="ECO:0007669"/>
    <property type="project" value="UniProtKB-UniRule"/>
</dbReference>
<feature type="active site" evidence="11 12">
    <location>
        <position position="120"/>
    </location>
</feature>
<evidence type="ECO:0000256" key="9">
    <source>
        <dbReference type="ARBA" id="ARBA00022833"/>
    </source>
</evidence>
<dbReference type="Proteomes" id="UP000040453">
    <property type="component" value="Unassembled WGS sequence"/>
</dbReference>
<dbReference type="InterPro" id="IPR036264">
    <property type="entry name" value="Bact_exopeptidase_dim_dom"/>
</dbReference>
<comment type="similarity">
    <text evidence="3 11">Belongs to the peptidase M20B family.</text>
</comment>
<keyword evidence="16" id="KW-1185">Reference proteome</keyword>
<comment type="function">
    <text evidence="11">Cleaves the N-terminal amino acid of tripeptides.</text>
</comment>
<feature type="binding site" evidence="11 13">
    <location>
        <position position="180"/>
    </location>
    <ligand>
        <name>Zn(2+)</name>
        <dbReference type="ChEBI" id="CHEBI:29105"/>
        <label>2</label>
    </ligand>
</feature>
<keyword evidence="6 11" id="KW-0645">Protease</keyword>
<evidence type="ECO:0000256" key="11">
    <source>
        <dbReference type="HAMAP-Rule" id="MF_00550"/>
    </source>
</evidence>
<dbReference type="CDD" id="cd03892">
    <property type="entry name" value="M20_peptT"/>
    <property type="match status" value="1"/>
</dbReference>
<protein>
    <recommendedName>
        <fullName evidence="11">Peptidase T</fullName>
        <ecNumber evidence="11">3.4.11.4</ecNumber>
    </recommendedName>
    <alternativeName>
        <fullName evidence="11">Aminotripeptidase</fullName>
        <shortName evidence="11">Tripeptidase</shortName>
    </alternativeName>
    <alternativeName>
        <fullName evidence="11">Tripeptide aminopeptidase</fullName>
    </alternativeName>
</protein>
<dbReference type="MEROPS" id="M20.003"/>
<dbReference type="Pfam" id="PF07687">
    <property type="entry name" value="M20_dimer"/>
    <property type="match status" value="1"/>
</dbReference>
<dbReference type="EMBL" id="CDGG01000001">
    <property type="protein sequence ID" value="CEI82417.1"/>
    <property type="molecule type" value="Genomic_DNA"/>
</dbReference>
<dbReference type="HAMAP" id="MF_00550">
    <property type="entry name" value="Aminopeptidase_M20"/>
    <property type="match status" value="1"/>
</dbReference>
<dbReference type="GO" id="GO:0008237">
    <property type="term" value="F:metallopeptidase activity"/>
    <property type="evidence" value="ECO:0007669"/>
    <property type="project" value="UniProtKB-KW"/>
</dbReference>
<dbReference type="GO" id="GO:0045148">
    <property type="term" value="F:tripeptide aminopeptidase activity"/>
    <property type="evidence" value="ECO:0007669"/>
    <property type="project" value="UniProtKB-UniRule"/>
</dbReference>
<dbReference type="NCBIfam" id="NF009920">
    <property type="entry name" value="PRK13381.1"/>
    <property type="match status" value="1"/>
</dbReference>
<keyword evidence="7 11" id="KW-0479">Metal-binding</keyword>
<dbReference type="AlphaFoldDB" id="A0A0A1MS51"/>
<feature type="domain" description="Peptidase M20 dimerisation" evidence="14">
    <location>
        <begin position="246"/>
        <end position="348"/>
    </location>
</feature>
<proteinExistence type="inferred from homology"/>
<dbReference type="PIRSF" id="PIRSF037215">
    <property type="entry name" value="Peptidase_M20B"/>
    <property type="match status" value="1"/>
</dbReference>
<feature type="binding site" evidence="11 13">
    <location>
        <position position="118"/>
    </location>
    <ligand>
        <name>Zn(2+)</name>
        <dbReference type="ChEBI" id="CHEBI:29105"/>
        <label>1</label>
    </ligand>
</feature>
<sequence>MNTVFVLSMVKYTKRCKIRIAEIFASKEQSKIYLEGVFLMKEQLIKRLETYAKIDTQSNMHSQATPSTPGQWDLIKLLENELKEVGLEEVSYDENGYLMATLPANTDKDIPAIGFLAHVDTATDFTGKGVAPKVIDYKGGDIVLNEDLQVTLSPKDFPELSNYEGHQLMVTDGTTLLGADDKAGIAEIMTAMEYLIHHPEIEHGKIRIAFTPDEEIGRGPHKFDVERFGCDYAYTVDGGPLGELQYESFNAAAARVTFYGNSVHPGTAKNKMVNAGKMAAQFINKFPYKESPEHTEGYEGFYHLISVEGDVEKSTVYYIVRDHDREKFETRKDTLKKYVEEIRNAYGENAVELEMNDQYYNMREKIEPVKHIVDIADQAMNNLDIKPVIHPVRGGTDGSQISFMGLPTPNLFTGGENFHGKFEYISIDNMEKAAKTIVEISRLFAEKKAE</sequence>
<organism evidence="15 16">
    <name type="scientific">Oceanobacillus oncorhynchi</name>
    <dbReference type="NCBI Taxonomy" id="545501"/>
    <lineage>
        <taxon>Bacteria</taxon>
        <taxon>Bacillati</taxon>
        <taxon>Bacillota</taxon>
        <taxon>Bacilli</taxon>
        <taxon>Bacillales</taxon>
        <taxon>Bacillaceae</taxon>
        <taxon>Oceanobacillus</taxon>
    </lineage>
</organism>
<dbReference type="GO" id="GO:0006508">
    <property type="term" value="P:proteolysis"/>
    <property type="evidence" value="ECO:0007669"/>
    <property type="project" value="UniProtKB-UniRule"/>
</dbReference>
<dbReference type="STRING" id="545501.BN997_02283"/>
<dbReference type="GO" id="GO:0008270">
    <property type="term" value="F:zinc ion binding"/>
    <property type="evidence" value="ECO:0007669"/>
    <property type="project" value="UniProtKB-UniRule"/>
</dbReference>
<keyword evidence="4 11" id="KW-0031">Aminopeptidase</keyword>
<dbReference type="Pfam" id="PF01546">
    <property type="entry name" value="Peptidase_M20"/>
    <property type="match status" value="1"/>
</dbReference>
<dbReference type="InterPro" id="IPR010161">
    <property type="entry name" value="Peptidase_M20B"/>
</dbReference>
<dbReference type="NCBIfam" id="TIGR01882">
    <property type="entry name" value="peptidase-T"/>
    <property type="match status" value="1"/>
</dbReference>
<evidence type="ECO:0000256" key="12">
    <source>
        <dbReference type="PIRSR" id="PIRSR037215-1"/>
    </source>
</evidence>
<comment type="subcellular location">
    <subcellularLocation>
        <location evidence="2 11">Cytoplasm</location>
    </subcellularLocation>
</comment>
<evidence type="ECO:0000256" key="8">
    <source>
        <dbReference type="ARBA" id="ARBA00022801"/>
    </source>
</evidence>
<dbReference type="NCBIfam" id="NF003976">
    <property type="entry name" value="PRK05469.1"/>
    <property type="match status" value="1"/>
</dbReference>
<keyword evidence="5 11" id="KW-0963">Cytoplasm</keyword>
<feature type="active site" description="Proton acceptor" evidence="11 12">
    <location>
        <position position="214"/>
    </location>
</feature>
<name>A0A0A1MS51_9BACI</name>
<evidence type="ECO:0000313" key="16">
    <source>
        <dbReference type="Proteomes" id="UP000040453"/>
    </source>
</evidence>
<evidence type="ECO:0000256" key="7">
    <source>
        <dbReference type="ARBA" id="ARBA00022723"/>
    </source>
</evidence>
<dbReference type="Gene3D" id="3.40.630.10">
    <property type="entry name" value="Zn peptidases"/>
    <property type="match status" value="1"/>
</dbReference>
<dbReference type="PROSITE" id="PS00758">
    <property type="entry name" value="ARGE_DAPE_CPG2_1"/>
    <property type="match status" value="1"/>
</dbReference>
<evidence type="ECO:0000256" key="10">
    <source>
        <dbReference type="ARBA" id="ARBA00023049"/>
    </source>
</evidence>
<evidence type="ECO:0000259" key="14">
    <source>
        <dbReference type="Pfam" id="PF07687"/>
    </source>
</evidence>